<name>A0ABR7GJC2_9FIRM</name>
<dbReference type="SUPFAM" id="SSF53448">
    <property type="entry name" value="Nucleotide-diphospho-sugar transferases"/>
    <property type="match status" value="1"/>
</dbReference>
<reference evidence="2 3" key="1">
    <citation type="submission" date="2020-08" db="EMBL/GenBank/DDBJ databases">
        <title>Genome public.</title>
        <authorList>
            <person name="Liu C."/>
            <person name="Sun Q."/>
        </authorList>
    </citation>
    <scope>NUCLEOTIDE SEQUENCE [LARGE SCALE GENOMIC DNA]</scope>
    <source>
        <strain evidence="2 3">M2</strain>
    </source>
</reference>
<evidence type="ECO:0000313" key="2">
    <source>
        <dbReference type="EMBL" id="MBC5694418.1"/>
    </source>
</evidence>
<dbReference type="InterPro" id="IPR025877">
    <property type="entry name" value="MobA-like_NTP_Trfase"/>
</dbReference>
<dbReference type="PANTHER" id="PTHR43777">
    <property type="entry name" value="MOLYBDENUM COFACTOR CYTIDYLYLTRANSFERASE"/>
    <property type="match status" value="1"/>
</dbReference>
<dbReference type="Pfam" id="PF12804">
    <property type="entry name" value="NTP_transf_3"/>
    <property type="match status" value="1"/>
</dbReference>
<protein>
    <submittedName>
        <fullName evidence="2">Nucleotidyltransferase family protein</fullName>
    </submittedName>
</protein>
<dbReference type="EMBL" id="JACOPK010000001">
    <property type="protein sequence ID" value="MBC5694418.1"/>
    <property type="molecule type" value="Genomic_DNA"/>
</dbReference>
<dbReference type="Proteomes" id="UP000641741">
    <property type="component" value="Unassembled WGS sequence"/>
</dbReference>
<accession>A0ABR7GJC2</accession>
<feature type="domain" description="MobA-like NTP transferase" evidence="1">
    <location>
        <begin position="2"/>
        <end position="163"/>
    </location>
</feature>
<dbReference type="PANTHER" id="PTHR43777:SF1">
    <property type="entry name" value="MOLYBDENUM COFACTOR CYTIDYLYLTRANSFERASE"/>
    <property type="match status" value="1"/>
</dbReference>
<dbReference type="InterPro" id="IPR029044">
    <property type="entry name" value="Nucleotide-diphossugar_trans"/>
</dbReference>
<evidence type="ECO:0000259" key="1">
    <source>
        <dbReference type="Pfam" id="PF12804"/>
    </source>
</evidence>
<organism evidence="2 3">
    <name type="scientific">Agathobaculum hominis</name>
    <dbReference type="NCBI Taxonomy" id="2763014"/>
    <lineage>
        <taxon>Bacteria</taxon>
        <taxon>Bacillati</taxon>
        <taxon>Bacillota</taxon>
        <taxon>Clostridia</taxon>
        <taxon>Eubacteriales</taxon>
        <taxon>Butyricicoccaceae</taxon>
        <taxon>Agathobaculum</taxon>
    </lineage>
</organism>
<dbReference type="CDD" id="cd04182">
    <property type="entry name" value="GT_2_like_f"/>
    <property type="match status" value="1"/>
</dbReference>
<comment type="caution">
    <text evidence="2">The sequence shown here is derived from an EMBL/GenBank/DDBJ whole genome shotgun (WGS) entry which is preliminary data.</text>
</comment>
<sequence length="205" mass="21629">MASGLARRFGSNKLLADFGGEPMLCRALAATAGIAPRLVVTRSEEVHRLCTALGVPALLHALPHRSDTVRLGLSALLLGQPALCGCLFVPGDQPLLRRSTVDGMCAAFACSQEKERDIFRLCAPENGSPVTVGSPVLFGRGYFDALLHLPEGKGGGAVLRQHTECVRLFAAGHPAELEDADTPEALQNLLAQETALKKVLPEAGD</sequence>
<gene>
    <name evidence="2" type="ORF">H8S02_00395</name>
</gene>
<proteinExistence type="predicted"/>
<evidence type="ECO:0000313" key="3">
    <source>
        <dbReference type="Proteomes" id="UP000641741"/>
    </source>
</evidence>
<keyword evidence="3" id="KW-1185">Reference proteome</keyword>
<dbReference type="Gene3D" id="3.90.550.10">
    <property type="entry name" value="Spore Coat Polysaccharide Biosynthesis Protein SpsA, Chain A"/>
    <property type="match status" value="1"/>
</dbReference>